<dbReference type="PANTHER" id="PTHR43575">
    <property type="entry name" value="PROTEIN ABCI7, CHLOROPLASTIC"/>
    <property type="match status" value="1"/>
</dbReference>
<dbReference type="SUPFAM" id="SSF101960">
    <property type="entry name" value="Stabilizer of iron transporter SufD"/>
    <property type="match status" value="1"/>
</dbReference>
<dbReference type="GO" id="GO:0016226">
    <property type="term" value="P:iron-sulfur cluster assembly"/>
    <property type="evidence" value="ECO:0007669"/>
    <property type="project" value="InterPro"/>
</dbReference>
<evidence type="ECO:0000259" key="1">
    <source>
        <dbReference type="Pfam" id="PF01458"/>
    </source>
</evidence>
<evidence type="ECO:0000313" key="3">
    <source>
        <dbReference type="Proteomes" id="UP000275012"/>
    </source>
</evidence>
<evidence type="ECO:0000313" key="2">
    <source>
        <dbReference type="EMBL" id="RMH91019.1"/>
    </source>
</evidence>
<dbReference type="InterPro" id="IPR037284">
    <property type="entry name" value="SUF_FeS_clus_asmbl_SufBD_sf"/>
</dbReference>
<dbReference type="AlphaFoldDB" id="A0A3M2HUD0"/>
<protein>
    <submittedName>
        <fullName evidence="2">Fe-S cluster assembly protein SufD</fullName>
    </submittedName>
</protein>
<dbReference type="PANTHER" id="PTHR43575:SF1">
    <property type="entry name" value="PROTEIN ABCI7, CHLOROPLASTIC"/>
    <property type="match status" value="1"/>
</dbReference>
<accession>A0A3M2HUD0</accession>
<dbReference type="NCBIfam" id="TIGR01981">
    <property type="entry name" value="sufD"/>
    <property type="match status" value="1"/>
</dbReference>
<comment type="caution">
    <text evidence="2">The sequence shown here is derived from an EMBL/GenBank/DDBJ whole genome shotgun (WGS) entry which is preliminary data.</text>
</comment>
<dbReference type="InterPro" id="IPR055346">
    <property type="entry name" value="Fe-S_cluster_assembly_SufBD"/>
</dbReference>
<dbReference type="InterPro" id="IPR000825">
    <property type="entry name" value="SUF_FeS_clus_asmbl_SufBD_core"/>
</dbReference>
<dbReference type="OrthoDB" id="9768262at2"/>
<proteinExistence type="predicted"/>
<name>A0A3M2HUD0_9GAMM</name>
<keyword evidence="3" id="KW-1185">Reference proteome</keyword>
<dbReference type="Proteomes" id="UP000275012">
    <property type="component" value="Unassembled WGS sequence"/>
</dbReference>
<dbReference type="Pfam" id="PF01458">
    <property type="entry name" value="SUFBD_core"/>
    <property type="match status" value="1"/>
</dbReference>
<dbReference type="RefSeq" id="WP_122101771.1">
    <property type="nucleotide sequence ID" value="NZ_RFLY01000011.1"/>
</dbReference>
<dbReference type="EMBL" id="RFLY01000011">
    <property type="protein sequence ID" value="RMH91019.1"/>
    <property type="molecule type" value="Genomic_DNA"/>
</dbReference>
<dbReference type="InterPro" id="IPR011542">
    <property type="entry name" value="SUF_FeS_clus_asmbl_SufD"/>
</dbReference>
<sequence length="410" mass="43570">MSVLLDSLLAGHDSPAAEAIREAGLPGARSEAWKYTPLRAFERRAFAPARAIGADAMRVAGIPAPRLVFVNGFFDAGLSDLDGLPAGIDIATDALAGETVEIPVRATPWQPAGDEVFANLNALLARQGARIEVSADTARPLHLVTLALADGEDRASHPHHSLRLAADAALTLVEHQLGDDHANLDNSRFTLTLGARARLTHLRLQDDGPRASRLLKTEARLAAGADYRRFDLELGAALSRHELDVRLEGEAATLVAAGVLLADGRRHLDTRLGIVHAARDTRGELPWRGLADGRARAVFHGGIHIEAGADGSEADLQNRSLLLSDNAGIDTQPVLVIHADEVKAAHGATVGQLDATALFYLRSRGIPEAAARRILTAAFVRDVLSMVEDATLRALAEARLDAALARMQSA</sequence>
<organism evidence="2 3">
    <name type="scientific">Solilutibacter pythonis</name>
    <dbReference type="NCBI Taxonomy" id="2483112"/>
    <lineage>
        <taxon>Bacteria</taxon>
        <taxon>Pseudomonadati</taxon>
        <taxon>Pseudomonadota</taxon>
        <taxon>Gammaproteobacteria</taxon>
        <taxon>Lysobacterales</taxon>
        <taxon>Lysobacteraceae</taxon>
        <taxon>Solilutibacter</taxon>
    </lineage>
</organism>
<gene>
    <name evidence="2" type="primary">sufD</name>
    <name evidence="2" type="ORF">EBB59_08720</name>
</gene>
<reference evidence="2 3" key="1">
    <citation type="submission" date="2018-10" db="EMBL/GenBank/DDBJ databases">
        <title>Proposal of Lysobacter pythonis sp. nov. isolated from royal pythons (Python regius).</title>
        <authorList>
            <person name="Hans-Juergen B."/>
            <person name="Huptas C."/>
            <person name="Sandra B."/>
            <person name="Igor L."/>
            <person name="Joachim S."/>
            <person name="Siegfried S."/>
            <person name="Mareike W."/>
            <person name="Peter K."/>
        </authorList>
    </citation>
    <scope>NUCLEOTIDE SEQUENCE [LARGE SCALE GENOMIC DNA]</scope>
    <source>
        <strain evidence="2 3">4284/11</strain>
    </source>
</reference>
<feature type="domain" description="SUF system FeS cluster assembly SufBD core" evidence="1">
    <location>
        <begin position="150"/>
        <end position="379"/>
    </location>
</feature>